<evidence type="ECO:0000313" key="1">
    <source>
        <dbReference type="EMBL" id="ABS63275.1"/>
    </source>
</evidence>
<keyword evidence="2" id="KW-1185">Reference proteome</keyword>
<evidence type="ECO:0000313" key="2">
    <source>
        <dbReference type="Proteomes" id="UP000006377"/>
    </source>
</evidence>
<dbReference type="EMBL" id="CP000774">
    <property type="protein sequence ID" value="ABS63275.1"/>
    <property type="molecule type" value="Genomic_DNA"/>
</dbReference>
<dbReference type="SUPFAM" id="SSF52540">
    <property type="entry name" value="P-loop containing nucleoside triphosphate hydrolases"/>
    <property type="match status" value="1"/>
</dbReference>
<sequence>MTMEFSSAPSPTDKFMVSPWMDVVGRLLFERPKLMQSLAKFETKLFEDRFDDIPVTSPVWVSGLARSGSTVLLELLAEHPQVATQRYRDFPPLFTPILWNKLVDYMPFKDDKPAERAHKDGIYVTSESPEAFEEPIWMNFFPHLHKRVWDETFSGDDGHPEFEEFLRAHIRKLLFVRDGQRYLAKANYNTTRLEYLLKMFPDARFVVPVRGPIWHIASLMKQHKLFVQGEVNHPEARAHLARAGHFEFGLDRMPINCGNESAAAEIAGLWAEGKEAEGWALQWAEVYGYLAERFEANPALAEAALVVRYEDLCEKPDLVMQQIIEHCRLDASPDIVERARLRLHPPEYYRPEFSPEELHAIRGRTANVAHYFGYKAAS</sequence>
<accession>A7HTP2</accession>
<dbReference type="Pfam" id="PF13469">
    <property type="entry name" value="Sulfotransfer_3"/>
    <property type="match status" value="1"/>
</dbReference>
<dbReference type="KEGG" id="pla:Plav_1656"/>
<dbReference type="Gene3D" id="3.40.50.300">
    <property type="entry name" value="P-loop containing nucleotide triphosphate hydrolases"/>
    <property type="match status" value="1"/>
</dbReference>
<dbReference type="Proteomes" id="UP000006377">
    <property type="component" value="Chromosome"/>
</dbReference>
<organism evidence="1 2">
    <name type="scientific">Parvibaculum lavamentivorans (strain DS-1 / DSM 13023 / NCIMB 13966)</name>
    <dbReference type="NCBI Taxonomy" id="402881"/>
    <lineage>
        <taxon>Bacteria</taxon>
        <taxon>Pseudomonadati</taxon>
        <taxon>Pseudomonadota</taxon>
        <taxon>Alphaproteobacteria</taxon>
        <taxon>Hyphomicrobiales</taxon>
        <taxon>Parvibaculaceae</taxon>
        <taxon>Parvibaculum</taxon>
    </lineage>
</organism>
<dbReference type="eggNOG" id="ENOG502Z886">
    <property type="taxonomic scope" value="Bacteria"/>
</dbReference>
<dbReference type="RefSeq" id="WP_012110566.1">
    <property type="nucleotide sequence ID" value="NC_009719.1"/>
</dbReference>
<dbReference type="STRING" id="402881.Plav_1656"/>
<reference evidence="1 2" key="1">
    <citation type="journal article" date="2011" name="Stand. Genomic Sci.">
        <title>Complete genome sequence of Parvibaculum lavamentivorans type strain (DS-1(T)).</title>
        <authorList>
            <person name="Schleheck D."/>
            <person name="Weiss M."/>
            <person name="Pitluck S."/>
            <person name="Bruce D."/>
            <person name="Land M.L."/>
            <person name="Han S."/>
            <person name="Saunders E."/>
            <person name="Tapia R."/>
            <person name="Detter C."/>
            <person name="Brettin T."/>
            <person name="Han J."/>
            <person name="Woyke T."/>
            <person name="Goodwin L."/>
            <person name="Pennacchio L."/>
            <person name="Nolan M."/>
            <person name="Cook A.M."/>
            <person name="Kjelleberg S."/>
            <person name="Thomas T."/>
        </authorList>
    </citation>
    <scope>NUCLEOTIDE SEQUENCE [LARGE SCALE GENOMIC DNA]</scope>
    <source>
        <strain evidence="2">DS-1 / DSM 13023 / NCIMB 13966</strain>
    </source>
</reference>
<gene>
    <name evidence="1" type="ordered locus">Plav_1656</name>
</gene>
<evidence type="ECO:0008006" key="3">
    <source>
        <dbReference type="Google" id="ProtNLM"/>
    </source>
</evidence>
<protein>
    <recommendedName>
        <fullName evidence="3">Sulfotransferase</fullName>
    </recommendedName>
</protein>
<name>A7HTP2_PARL1</name>
<proteinExistence type="predicted"/>
<dbReference type="AlphaFoldDB" id="A7HTP2"/>
<dbReference type="InterPro" id="IPR027417">
    <property type="entry name" value="P-loop_NTPase"/>
</dbReference>
<dbReference type="HOGENOM" id="CLU_043138_0_0_5"/>